<keyword evidence="1" id="KW-1133">Transmembrane helix</keyword>
<protein>
    <submittedName>
        <fullName evidence="2">Uncharacterized protein</fullName>
    </submittedName>
</protein>
<accession>X1E414</accession>
<feature type="non-terminal residue" evidence="2">
    <location>
        <position position="140"/>
    </location>
</feature>
<dbReference type="AlphaFoldDB" id="X1E414"/>
<evidence type="ECO:0000313" key="2">
    <source>
        <dbReference type="EMBL" id="GAH03408.1"/>
    </source>
</evidence>
<sequence length="140" mass="15331">MEPFWIALLVLLAYGLGIVCWSAFSLLYLIPEGSKRGFGRFMKDTDYIAEVMAPSQEMLICRIQDAFPMLRVFGAENGPEDFVEAVRLAVIDGTTQAVNTIIEANNVGGGAYVPAMAPQDQQAQGNQIFNALMQSLLPKL</sequence>
<gene>
    <name evidence="2" type="ORF">S01H4_46008</name>
</gene>
<dbReference type="EMBL" id="BART01025659">
    <property type="protein sequence ID" value="GAH03408.1"/>
    <property type="molecule type" value="Genomic_DNA"/>
</dbReference>
<comment type="caution">
    <text evidence="2">The sequence shown here is derived from an EMBL/GenBank/DDBJ whole genome shotgun (WGS) entry which is preliminary data.</text>
</comment>
<evidence type="ECO:0000256" key="1">
    <source>
        <dbReference type="SAM" id="Phobius"/>
    </source>
</evidence>
<proteinExistence type="predicted"/>
<name>X1E414_9ZZZZ</name>
<reference evidence="2" key="1">
    <citation type="journal article" date="2014" name="Front. Microbiol.">
        <title>High frequency of phylogenetically diverse reductive dehalogenase-homologous genes in deep subseafloor sedimentary metagenomes.</title>
        <authorList>
            <person name="Kawai M."/>
            <person name="Futagami T."/>
            <person name="Toyoda A."/>
            <person name="Takaki Y."/>
            <person name="Nishi S."/>
            <person name="Hori S."/>
            <person name="Arai W."/>
            <person name="Tsubouchi T."/>
            <person name="Morono Y."/>
            <person name="Uchiyama I."/>
            <person name="Ito T."/>
            <person name="Fujiyama A."/>
            <person name="Inagaki F."/>
            <person name="Takami H."/>
        </authorList>
    </citation>
    <scope>NUCLEOTIDE SEQUENCE</scope>
    <source>
        <strain evidence="2">Expedition CK06-06</strain>
    </source>
</reference>
<keyword evidence="1" id="KW-0472">Membrane</keyword>
<organism evidence="2">
    <name type="scientific">marine sediment metagenome</name>
    <dbReference type="NCBI Taxonomy" id="412755"/>
    <lineage>
        <taxon>unclassified sequences</taxon>
        <taxon>metagenomes</taxon>
        <taxon>ecological metagenomes</taxon>
    </lineage>
</organism>
<feature type="transmembrane region" description="Helical" evidence="1">
    <location>
        <begin position="6"/>
        <end position="30"/>
    </location>
</feature>
<keyword evidence="1" id="KW-0812">Transmembrane</keyword>